<keyword evidence="2" id="KW-0812">Transmembrane</keyword>
<feature type="compositionally biased region" description="Basic and acidic residues" evidence="1">
    <location>
        <begin position="43"/>
        <end position="57"/>
    </location>
</feature>
<feature type="transmembrane region" description="Helical" evidence="2">
    <location>
        <begin position="152"/>
        <end position="172"/>
    </location>
</feature>
<feature type="compositionally biased region" description="Basic and acidic residues" evidence="1">
    <location>
        <begin position="86"/>
        <end position="97"/>
    </location>
</feature>
<comment type="caution">
    <text evidence="3">The sequence shown here is derived from an EMBL/GenBank/DDBJ whole genome shotgun (WGS) entry which is preliminary data.</text>
</comment>
<feature type="compositionally biased region" description="Low complexity" evidence="1">
    <location>
        <begin position="206"/>
        <end position="218"/>
    </location>
</feature>
<feature type="region of interest" description="Disordered" evidence="1">
    <location>
        <begin position="192"/>
        <end position="227"/>
    </location>
</feature>
<dbReference type="EMBL" id="BAAASZ010000027">
    <property type="protein sequence ID" value="GAA2452070.1"/>
    <property type="molecule type" value="Genomic_DNA"/>
</dbReference>
<name>A0ABN3K7Y2_9ACTN</name>
<dbReference type="RefSeq" id="WP_344325151.1">
    <property type="nucleotide sequence ID" value="NZ_BAAASZ010000027.1"/>
</dbReference>
<evidence type="ECO:0000313" key="4">
    <source>
        <dbReference type="Proteomes" id="UP001501638"/>
    </source>
</evidence>
<evidence type="ECO:0000313" key="3">
    <source>
        <dbReference type="EMBL" id="GAA2452070.1"/>
    </source>
</evidence>
<evidence type="ECO:0008006" key="5">
    <source>
        <dbReference type="Google" id="ProtNLM"/>
    </source>
</evidence>
<proteinExistence type="predicted"/>
<organism evidence="3 4">
    <name type="scientific">Streptomyces macrosporus</name>
    <dbReference type="NCBI Taxonomy" id="44032"/>
    <lineage>
        <taxon>Bacteria</taxon>
        <taxon>Bacillati</taxon>
        <taxon>Actinomycetota</taxon>
        <taxon>Actinomycetes</taxon>
        <taxon>Kitasatosporales</taxon>
        <taxon>Streptomycetaceae</taxon>
        <taxon>Streptomyces</taxon>
    </lineage>
</organism>
<protein>
    <recommendedName>
        <fullName evidence="5">Integral membrane protein</fullName>
    </recommendedName>
</protein>
<feature type="compositionally biased region" description="Gly residues" evidence="1">
    <location>
        <begin position="117"/>
        <end position="137"/>
    </location>
</feature>
<keyword evidence="2" id="KW-0472">Membrane</keyword>
<dbReference type="Proteomes" id="UP001501638">
    <property type="component" value="Unassembled WGS sequence"/>
</dbReference>
<reference evidence="3 4" key="1">
    <citation type="journal article" date="2019" name="Int. J. Syst. Evol. Microbiol.">
        <title>The Global Catalogue of Microorganisms (GCM) 10K type strain sequencing project: providing services to taxonomists for standard genome sequencing and annotation.</title>
        <authorList>
            <consortium name="The Broad Institute Genomics Platform"/>
            <consortium name="The Broad Institute Genome Sequencing Center for Infectious Disease"/>
            <person name="Wu L."/>
            <person name="Ma J."/>
        </authorList>
    </citation>
    <scope>NUCLEOTIDE SEQUENCE [LARGE SCALE GENOMIC DNA]</scope>
    <source>
        <strain evidence="3 4">JCM 6305</strain>
    </source>
</reference>
<gene>
    <name evidence="3" type="ORF">GCM10010405_39770</name>
</gene>
<feature type="region of interest" description="Disordered" evidence="1">
    <location>
        <begin position="1"/>
        <end position="144"/>
    </location>
</feature>
<feature type="transmembrane region" description="Helical" evidence="2">
    <location>
        <begin position="229"/>
        <end position="248"/>
    </location>
</feature>
<accession>A0ABN3K7Y2</accession>
<keyword evidence="4" id="KW-1185">Reference proteome</keyword>
<evidence type="ECO:0000256" key="2">
    <source>
        <dbReference type="SAM" id="Phobius"/>
    </source>
</evidence>
<sequence length="291" mass="30810">MTDRRRRAAPAPQTGIPTGTVSVPLRQRWSPSGAFPGALSDPAVRDARTFRNSRDAADDNPFAPPPEDRPEQPWRPRLPNGSAASGEERDGDGKRPEGSPPDWGGRWSSRQPRRDNGGFGGSGRPEGSDTRGGGPGGMRWDPTDPVQRRARYALLAGMWGFFFALFGFPWVATPLGALAVYWGIGSLRAKPGTESGGARATAGDVAGTASPSAAEPPAGGRGHRPPTTAAVSGLVTGLVALAVIGAQFSVQIVYRDYFVCVEDALTNSSREACERHLPEELRPLFGEPGTE</sequence>
<keyword evidence="2" id="KW-1133">Transmembrane helix</keyword>
<evidence type="ECO:0000256" key="1">
    <source>
        <dbReference type="SAM" id="MobiDB-lite"/>
    </source>
</evidence>